<dbReference type="EMBL" id="QUMW01000009">
    <property type="protein sequence ID" value="REG25450.1"/>
    <property type="molecule type" value="Genomic_DNA"/>
</dbReference>
<accession>A0A3E0B0E5</accession>
<reference evidence="3 4" key="1">
    <citation type="submission" date="2018-08" db="EMBL/GenBank/DDBJ databases">
        <title>Genomic Encyclopedia of Type Strains, Phase IV (KMG-IV): sequencing the most valuable type-strain genomes for metagenomic binning, comparative biology and taxonomic classification.</title>
        <authorList>
            <person name="Goeker M."/>
        </authorList>
    </citation>
    <scope>NUCLEOTIDE SEQUENCE [LARGE SCALE GENOMIC DNA]</scope>
    <source>
        <strain evidence="3 4">DSM 17274</strain>
    </source>
</reference>
<evidence type="ECO:0000313" key="4">
    <source>
        <dbReference type="Proteomes" id="UP000257076"/>
    </source>
</evidence>
<dbReference type="SUPFAM" id="SSF64182">
    <property type="entry name" value="DHH phosphoesterases"/>
    <property type="match status" value="1"/>
</dbReference>
<dbReference type="Pfam" id="PF02272">
    <property type="entry name" value="DHHA1"/>
    <property type="match status" value="1"/>
</dbReference>
<evidence type="ECO:0000259" key="2">
    <source>
        <dbReference type="Pfam" id="PF02272"/>
    </source>
</evidence>
<feature type="domain" description="DHHA1" evidence="2">
    <location>
        <begin position="236"/>
        <end position="317"/>
    </location>
</feature>
<evidence type="ECO:0000259" key="1">
    <source>
        <dbReference type="Pfam" id="PF01368"/>
    </source>
</evidence>
<dbReference type="Gene3D" id="3.90.1640.10">
    <property type="entry name" value="inorganic pyrophosphatase (n-terminal core)"/>
    <property type="match status" value="1"/>
</dbReference>
<sequence length="318" mass="35676">MFNKLTGHLNDLNTYAKDVLELIESHDEIVILRHQKPDPDAYGAQLGLRAYLQNKYPDKSIKALGSGEPSLEFLGEMDRVSTIERPLVIVVDTGNKERIDGTLDYAEKIVKIDHHPNVELYGDVSIVETDVSSSSELIYLLIDRWDSSAMNDEAAALFYMGIVGDTGRFLYNNTSALTHAVASKLKEFNFDAADLNNQMHKSSKNKFKYKGYLINNAVFTDSGIAYVYVPKSIMEEYDLSVSEAGLDVNIFREIEDVKVWFIALEGEGEIRVRLRSKEVVINDVAAMFDGGGHPLASGVRVKNMDMLKELLVKIEEKL</sequence>
<dbReference type="GO" id="GO:0003676">
    <property type="term" value="F:nucleic acid binding"/>
    <property type="evidence" value="ECO:0007669"/>
    <property type="project" value="InterPro"/>
</dbReference>
<dbReference type="OrthoDB" id="9803668at2"/>
<dbReference type="Proteomes" id="UP000257076">
    <property type="component" value="Unassembled WGS sequence"/>
</dbReference>
<protein>
    <submittedName>
        <fullName evidence="3">Phosphoesterase RecJ-like protein</fullName>
    </submittedName>
</protein>
<dbReference type="PANTHER" id="PTHR47618">
    <property type="entry name" value="BIFUNCTIONAL OLIGORIBONUCLEASE AND PAP PHOSPHATASE NRNA"/>
    <property type="match status" value="1"/>
</dbReference>
<evidence type="ECO:0000313" key="3">
    <source>
        <dbReference type="EMBL" id="REG25450.1"/>
    </source>
</evidence>
<comment type="caution">
    <text evidence="3">The sequence shown here is derived from an EMBL/GenBank/DDBJ whole genome shotgun (WGS) entry which is preliminary data.</text>
</comment>
<organism evidence="3 4">
    <name type="scientific">Jeotgalicoccus halotolerans</name>
    <dbReference type="NCBI Taxonomy" id="157227"/>
    <lineage>
        <taxon>Bacteria</taxon>
        <taxon>Bacillati</taxon>
        <taxon>Bacillota</taxon>
        <taxon>Bacilli</taxon>
        <taxon>Bacillales</taxon>
        <taxon>Staphylococcaceae</taxon>
        <taxon>Jeotgalicoccus</taxon>
    </lineage>
</organism>
<dbReference type="PANTHER" id="PTHR47618:SF1">
    <property type="entry name" value="BIFUNCTIONAL OLIGORIBONUCLEASE AND PAP PHOSPHATASE NRNA"/>
    <property type="match status" value="1"/>
</dbReference>
<gene>
    <name evidence="3" type="ORF">DFR63_0485</name>
</gene>
<dbReference type="InterPro" id="IPR051319">
    <property type="entry name" value="Oligoribo/pAp-PDE_c-di-AMP_PDE"/>
</dbReference>
<proteinExistence type="predicted"/>
<feature type="domain" description="DDH" evidence="1">
    <location>
        <begin position="29"/>
        <end position="162"/>
    </location>
</feature>
<dbReference type="AlphaFoldDB" id="A0A3E0B0E5"/>
<dbReference type="Gene3D" id="3.10.310.30">
    <property type="match status" value="1"/>
</dbReference>
<dbReference type="RefSeq" id="WP_115884139.1">
    <property type="nucleotide sequence ID" value="NZ_CBCSHX010000001.1"/>
</dbReference>
<dbReference type="InterPro" id="IPR001667">
    <property type="entry name" value="DDH_dom"/>
</dbReference>
<name>A0A3E0B0E5_9STAP</name>
<dbReference type="InterPro" id="IPR038763">
    <property type="entry name" value="DHH_sf"/>
</dbReference>
<dbReference type="InterPro" id="IPR003156">
    <property type="entry name" value="DHHA1_dom"/>
</dbReference>
<dbReference type="Pfam" id="PF01368">
    <property type="entry name" value="DHH"/>
    <property type="match status" value="1"/>
</dbReference>
<keyword evidence="4" id="KW-1185">Reference proteome</keyword>